<keyword evidence="2" id="KW-1185">Reference proteome</keyword>
<evidence type="ECO:0000313" key="1">
    <source>
        <dbReference type="EMBL" id="OQD88653.1"/>
    </source>
</evidence>
<proteinExistence type="predicted"/>
<organism evidence="1 2">
    <name type="scientific">Penicillium antarcticum</name>
    <dbReference type="NCBI Taxonomy" id="416450"/>
    <lineage>
        <taxon>Eukaryota</taxon>
        <taxon>Fungi</taxon>
        <taxon>Dikarya</taxon>
        <taxon>Ascomycota</taxon>
        <taxon>Pezizomycotina</taxon>
        <taxon>Eurotiomycetes</taxon>
        <taxon>Eurotiomycetidae</taxon>
        <taxon>Eurotiales</taxon>
        <taxon>Aspergillaceae</taxon>
        <taxon>Penicillium</taxon>
    </lineage>
</organism>
<comment type="caution">
    <text evidence="1">The sequence shown here is derived from an EMBL/GenBank/DDBJ whole genome shotgun (WGS) entry which is preliminary data.</text>
</comment>
<dbReference type="EMBL" id="MDYN01000003">
    <property type="protein sequence ID" value="OQD88653.1"/>
    <property type="molecule type" value="Genomic_DNA"/>
</dbReference>
<accession>A0A1V6QHG2</accession>
<sequence length="393" mass="45890">MSTLHEVLASRHRLSVYHVYHKGEEHVSITPFLNPRKELGCTKKQHEKLARNYGSEPERRDSNSYFVHKPCLAFHDAPQTLRRGNFKRGPPICIMNCGTFWRNWNIQFGPDLNDIIDPRGVVKWEHRSNPNNTTLNDDRALKGYKVRTWRLWGNSGKEYHRQVNFRRKARKQEALEKTTEPEVVDMGPVKSDKTALENEKTTMNEKLPDYARAQAPVSKSTSEEPVPLPAVAEEAVRLVWDFPISMHCRQYTFEYADIKFTWEGTRDLQPNNKWARRLMPFNHLRLLARLPGRENERLFIAQYTSSFAYRKFGELWVFDSVISDILKETGNSSLWSTRNEDDEIFQLDPDNDIRETRLFDLVMATAMCMVISEWKKRMVLLMILAIASEGGDL</sequence>
<gene>
    <name evidence="1" type="ORF">PENANT_c003G00007</name>
</gene>
<reference evidence="2" key="1">
    <citation type="journal article" date="2017" name="Nat. Microbiol.">
        <title>Global analysis of biosynthetic gene clusters reveals vast potential of secondary metabolite production in Penicillium species.</title>
        <authorList>
            <person name="Nielsen J.C."/>
            <person name="Grijseels S."/>
            <person name="Prigent S."/>
            <person name="Ji B."/>
            <person name="Dainat J."/>
            <person name="Nielsen K.F."/>
            <person name="Frisvad J.C."/>
            <person name="Workman M."/>
            <person name="Nielsen J."/>
        </authorList>
    </citation>
    <scope>NUCLEOTIDE SEQUENCE [LARGE SCALE GENOMIC DNA]</scope>
    <source>
        <strain evidence="2">IBT 31811</strain>
    </source>
</reference>
<dbReference type="AlphaFoldDB" id="A0A1V6QHG2"/>
<dbReference type="Proteomes" id="UP000191672">
    <property type="component" value="Unassembled WGS sequence"/>
</dbReference>
<name>A0A1V6QHG2_9EURO</name>
<evidence type="ECO:0000313" key="2">
    <source>
        <dbReference type="Proteomes" id="UP000191672"/>
    </source>
</evidence>
<protein>
    <submittedName>
        <fullName evidence="1">Uncharacterized protein</fullName>
    </submittedName>
</protein>